<feature type="domain" description="Type II/III secretion system secretin-like" evidence="2">
    <location>
        <begin position="394"/>
        <end position="588"/>
    </location>
</feature>
<organism evidence="3 4">
    <name type="scientific">Candidatus Xenohaliotis californiensis</name>
    <dbReference type="NCBI Taxonomy" id="84677"/>
    <lineage>
        <taxon>Bacteria</taxon>
        <taxon>Pseudomonadati</taxon>
        <taxon>Pseudomonadota</taxon>
        <taxon>Alphaproteobacteria</taxon>
        <taxon>Rickettsiales</taxon>
        <taxon>Anaplasmataceae</taxon>
        <taxon>Candidatus Xenohaliotis</taxon>
    </lineage>
</organism>
<accession>A0ABM9N850</accession>
<reference evidence="3 4" key="1">
    <citation type="submission" date="2024-01" db="EMBL/GenBank/DDBJ databases">
        <authorList>
            <person name="Kunselman E."/>
        </authorList>
    </citation>
    <scope>NUCLEOTIDE SEQUENCE [LARGE SCALE GENOMIC DNA]</scope>
    <source>
        <strain evidence="3">2 abalone samples</strain>
    </source>
</reference>
<evidence type="ECO:0000313" key="3">
    <source>
        <dbReference type="EMBL" id="CAK8162982.1"/>
    </source>
</evidence>
<comment type="similarity">
    <text evidence="1">Belongs to the bacterial secretin family.</text>
</comment>
<dbReference type="PROSITE" id="PS51257">
    <property type="entry name" value="PROKAR_LIPOPROTEIN"/>
    <property type="match status" value="1"/>
</dbReference>
<evidence type="ECO:0000313" key="4">
    <source>
        <dbReference type="Proteomes" id="UP001314181"/>
    </source>
</evidence>
<keyword evidence="4" id="KW-1185">Reference proteome</keyword>
<dbReference type="PRINTS" id="PR00811">
    <property type="entry name" value="BCTERIALGSPD"/>
</dbReference>
<dbReference type="InterPro" id="IPR004846">
    <property type="entry name" value="T2SS/T3SS_dom"/>
</dbReference>
<gene>
    <name evidence="3" type="ORF">CAXC1_260052</name>
</gene>
<proteinExistence type="inferred from homology"/>
<dbReference type="InterPro" id="IPR050810">
    <property type="entry name" value="Bact_Secretion_Sys_Channel"/>
</dbReference>
<protein>
    <submittedName>
        <fullName evidence="3">MSHA biogenesis protein MshL</fullName>
    </submittedName>
</protein>
<dbReference type="InterPro" id="IPR004845">
    <property type="entry name" value="T2SS_GspD_CS"/>
</dbReference>
<comment type="caution">
    <text evidence="3">The sequence shown here is derived from an EMBL/GenBank/DDBJ whole genome shotgun (WGS) entry which is preliminary data.</text>
</comment>
<dbReference type="EMBL" id="CAWVOK010000018">
    <property type="protein sequence ID" value="CAK8162982.1"/>
    <property type="molecule type" value="Genomic_DNA"/>
</dbReference>
<dbReference type="PROSITE" id="PS00875">
    <property type="entry name" value="T2SP_D"/>
    <property type="match status" value="1"/>
</dbReference>
<dbReference type="InterPro" id="IPR001775">
    <property type="entry name" value="GspD/PilQ"/>
</dbReference>
<name>A0ABM9N850_9RICK</name>
<evidence type="ECO:0000256" key="1">
    <source>
        <dbReference type="RuleBase" id="RU004003"/>
    </source>
</evidence>
<dbReference type="PANTHER" id="PTHR30332">
    <property type="entry name" value="PROBABLE GENERAL SECRETION PATHWAY PROTEIN D"/>
    <property type="match status" value="1"/>
</dbReference>
<dbReference type="Proteomes" id="UP001314181">
    <property type="component" value="Unassembled WGS sequence"/>
</dbReference>
<dbReference type="Pfam" id="PF00263">
    <property type="entry name" value="Secretin"/>
    <property type="match status" value="1"/>
</dbReference>
<sequence length="606" mass="67685">MRSLLTVFVLLCTLTGCMHPGTLENNKKLPSNNHKNEETSLDLITNMDSDMSILGSQMFIKPVLEIFDEPFEGADKLISVAVDSDVHVRDLIREISDLAKIDINIDPSIDGRMIMKVHDRKVSDIFKQIADKVHIRYYVEDGIVYFVRDDPFIKHYRLDLLNIVRNANNTFDVNTKVLGSADESGNENVSGASGSSNNIKVEYKDDIWNSIKSDLEEILSKYDALYSSIDNYQRSFGGAFIEKVNNVNDDSAVSKANIENNSKIIINNMPSSVSISKQSGIITIFTSYKSHNEVAKYIDKIRRKLNSQVLIEAKVVEVSLKDVYSTGIDWTVYDPNNLNNVADRDNFQNSRRTAFGIDPASALETAQEEKGGFRWKSIVSLLENNSISANLNWLQVFGETRIVSSPRISTINNQQAVISFVKNFVYFDTKVTEEDIDSNDSNNTTADTRRFTVDSTIKTVPVGIILSLQPSIDLENGEISLNLRPSISRIVDNVQNPATEYAIAKSGITTELRGASNVPVIEVRTMDSMVRVKNGGVMAIGGLHERRIENKDNGMPVLGKLPVIGNLFKTSSKQVEEVETVILIKATIREDGHNADQFSIKHWSTK</sequence>
<evidence type="ECO:0000259" key="2">
    <source>
        <dbReference type="Pfam" id="PF00263"/>
    </source>
</evidence>
<dbReference type="PANTHER" id="PTHR30332:SF17">
    <property type="entry name" value="TYPE IV PILIATION SYSTEM PROTEIN DR_0774-RELATED"/>
    <property type="match status" value="1"/>
</dbReference>